<feature type="domain" description="C2H2-type" evidence="7">
    <location>
        <begin position="131"/>
        <end position="158"/>
    </location>
</feature>
<proteinExistence type="predicted"/>
<evidence type="ECO:0000256" key="4">
    <source>
        <dbReference type="ARBA" id="ARBA00022833"/>
    </source>
</evidence>
<dbReference type="EMBL" id="ACPB03002860">
    <property type="status" value="NOT_ANNOTATED_CDS"/>
    <property type="molecule type" value="Genomic_DNA"/>
</dbReference>
<organism evidence="8 9">
    <name type="scientific">Rhodnius prolixus</name>
    <name type="common">Triatomid bug</name>
    <dbReference type="NCBI Taxonomy" id="13249"/>
    <lineage>
        <taxon>Eukaryota</taxon>
        <taxon>Metazoa</taxon>
        <taxon>Ecdysozoa</taxon>
        <taxon>Arthropoda</taxon>
        <taxon>Hexapoda</taxon>
        <taxon>Insecta</taxon>
        <taxon>Pterygota</taxon>
        <taxon>Neoptera</taxon>
        <taxon>Paraneoptera</taxon>
        <taxon>Hemiptera</taxon>
        <taxon>Heteroptera</taxon>
        <taxon>Panheteroptera</taxon>
        <taxon>Cimicomorpha</taxon>
        <taxon>Reduviidae</taxon>
        <taxon>Triatominae</taxon>
        <taxon>Rhodnius</taxon>
    </lineage>
</organism>
<dbReference type="GeneID" id="141459525"/>
<feature type="domain" description="C2H2-type" evidence="7">
    <location>
        <begin position="75"/>
        <end position="102"/>
    </location>
</feature>
<reference evidence="8" key="1">
    <citation type="submission" date="2025-05" db="UniProtKB">
        <authorList>
            <consortium name="EnsemblMetazoa"/>
        </authorList>
    </citation>
    <scope>IDENTIFICATION</scope>
</reference>
<feature type="region of interest" description="Disordered" evidence="6">
    <location>
        <begin position="18"/>
        <end position="57"/>
    </location>
</feature>
<protein>
    <recommendedName>
        <fullName evidence="7">C2H2-type domain-containing protein</fullName>
    </recommendedName>
</protein>
<feature type="compositionally biased region" description="Low complexity" evidence="6">
    <location>
        <begin position="37"/>
        <end position="48"/>
    </location>
</feature>
<dbReference type="RefSeq" id="XP_073994798.1">
    <property type="nucleotide sequence ID" value="XM_074138697.1"/>
</dbReference>
<evidence type="ECO:0000256" key="6">
    <source>
        <dbReference type="SAM" id="MobiDB-lite"/>
    </source>
</evidence>
<accession>A0ABL0EJT7</accession>
<dbReference type="Gene3D" id="3.30.160.60">
    <property type="entry name" value="Classic Zinc Finger"/>
    <property type="match status" value="6"/>
</dbReference>
<feature type="domain" description="C2H2-type" evidence="7">
    <location>
        <begin position="549"/>
        <end position="576"/>
    </location>
</feature>
<feature type="compositionally biased region" description="Basic and acidic residues" evidence="6">
    <location>
        <begin position="18"/>
        <end position="33"/>
    </location>
</feature>
<keyword evidence="4" id="KW-0862">Zinc</keyword>
<feature type="domain" description="C2H2-type" evidence="7">
    <location>
        <begin position="373"/>
        <end position="400"/>
    </location>
</feature>
<dbReference type="SUPFAM" id="SSF57667">
    <property type="entry name" value="beta-beta-alpha zinc fingers"/>
    <property type="match status" value="4"/>
</dbReference>
<evidence type="ECO:0000256" key="2">
    <source>
        <dbReference type="ARBA" id="ARBA00022737"/>
    </source>
</evidence>
<keyword evidence="9" id="KW-1185">Reference proteome</keyword>
<dbReference type="PANTHER" id="PTHR24379:SF121">
    <property type="entry name" value="C2H2-TYPE DOMAIN-CONTAINING PROTEIN"/>
    <property type="match status" value="1"/>
</dbReference>
<feature type="domain" description="C2H2-type" evidence="7">
    <location>
        <begin position="103"/>
        <end position="130"/>
    </location>
</feature>
<keyword evidence="3 5" id="KW-0863">Zinc-finger</keyword>
<keyword evidence="1" id="KW-0479">Metal-binding</keyword>
<keyword evidence="2" id="KW-0677">Repeat</keyword>
<evidence type="ECO:0000313" key="8">
    <source>
        <dbReference type="EnsemblMetazoa" id="RPRC017871.P195"/>
    </source>
</evidence>
<dbReference type="PROSITE" id="PS00028">
    <property type="entry name" value="ZINC_FINGER_C2H2_1"/>
    <property type="match status" value="13"/>
</dbReference>
<dbReference type="PROSITE" id="PS50157">
    <property type="entry name" value="ZINC_FINGER_C2H2_2"/>
    <property type="match status" value="9"/>
</dbReference>
<evidence type="ECO:0000313" key="9">
    <source>
        <dbReference type="Proteomes" id="UP000015103"/>
    </source>
</evidence>
<evidence type="ECO:0000256" key="5">
    <source>
        <dbReference type="PROSITE-ProRule" id="PRU00042"/>
    </source>
</evidence>
<dbReference type="EnsemblMetazoa" id="RPRC017871.R195">
    <property type="protein sequence ID" value="RPRC017871.P195"/>
    <property type="gene ID" value="RPRC017871"/>
</dbReference>
<feature type="domain" description="C2H2-type" evidence="7">
    <location>
        <begin position="216"/>
        <end position="239"/>
    </location>
</feature>
<dbReference type="InterPro" id="IPR013087">
    <property type="entry name" value="Znf_C2H2_type"/>
</dbReference>
<evidence type="ECO:0000256" key="3">
    <source>
        <dbReference type="ARBA" id="ARBA00022771"/>
    </source>
</evidence>
<feature type="domain" description="C2H2-type" evidence="7">
    <location>
        <begin position="575"/>
        <end position="603"/>
    </location>
</feature>
<sequence length="924" mass="102677">MLFKGNSSRLQLLIEKIHAHKEVPPDQEVKEGGETEGGSSSETSSASSCPTPNSASSLQESDLAYTVGVTETTPYPCHFCHKAFPRLSYLKKHEQSHSEHMPFRCEYCLRLFKHKRSRDRHIKLHTGDKKYRCTKCEAAFSRSDHLKIHMKTHDNQKPFQCTVCNRGYNTAAALTSHMQIHKRNADGSLAAQEAATNNNNNNNNNINNNNNKIQTYKCLQCHEVFHKPEELTEHISTLHGESINSVHRKCKDSVAKTSLACIYCANDNFATIEALHHHVKTVHSNSQNDVSELNYNVVCPVCSIIVPVGSLESHTASLHGSTVRSHGSLVQTNHELTGWHLDTPSANKRPRLPFTTSDSLLQKRVEYSHPGVLLCSQCDAALPDFESFRRHVKCHLEERSSHGTGELGKTGANSSVPLCPYCGSSQPSSESLVQHIGTHLLARITDYGCNTCLRLFSTLDNLRRHLMDCHAFVAYRCCLCSDLFESKVAIEVHFTAKHCNEVKQYRCTACPNIAPLGSEHEFWLHIKTVHCNFKINSPTPPSIASPRLLRCVFCSMTFSTELEMQYHLSVHTKQYQCPVCSEGFHVEYLLEKHMQCAHGPETSSSVGEMQTDSTVLQLGAANEPTTEGASKKPDIPHNNNNNNNTKDCGICEAGDFASEAELNAHRKLVHHLKTSTTAKVSLHCAYCKENCKSRAELETHMKTHCQGGLGPGKHKCNICDELCSSAVALAEHKLTHCKVVHGTKCIQCKTNLTDEESFTAHLGQHGCSSLPAPCVICRQTLNTETEVMLHARLHLGLESNHAALGQHVSLLHANAAFTVAKEWSESSLELATPWKKEPMSQLAQLPVGWNFRPDLERQYKGHVLARAPSLLSDSQALLPGYSKGKSEICRSKATELIDTRLVKIEREDVSYAENSSTSQQTAKN</sequence>
<dbReference type="Pfam" id="PF00096">
    <property type="entry name" value="zf-C2H2"/>
    <property type="match status" value="3"/>
</dbReference>
<feature type="domain" description="C2H2-type" evidence="7">
    <location>
        <begin position="447"/>
        <end position="471"/>
    </location>
</feature>
<dbReference type="PANTHER" id="PTHR24379">
    <property type="entry name" value="KRAB AND ZINC FINGER DOMAIN-CONTAINING"/>
    <property type="match status" value="1"/>
</dbReference>
<feature type="domain" description="C2H2-type" evidence="7">
    <location>
        <begin position="159"/>
        <end position="186"/>
    </location>
</feature>
<dbReference type="SMART" id="SM00355">
    <property type="entry name" value="ZnF_C2H2"/>
    <property type="match status" value="19"/>
</dbReference>
<name>A0ABL0EJT7_RHOPR</name>
<evidence type="ECO:0000256" key="1">
    <source>
        <dbReference type="ARBA" id="ARBA00022723"/>
    </source>
</evidence>
<feature type="region of interest" description="Disordered" evidence="6">
    <location>
        <begin position="622"/>
        <end position="641"/>
    </location>
</feature>
<evidence type="ECO:0000259" key="7">
    <source>
        <dbReference type="PROSITE" id="PS50157"/>
    </source>
</evidence>
<dbReference type="Proteomes" id="UP000015103">
    <property type="component" value="Unassembled WGS sequence"/>
</dbReference>
<dbReference type="InterPro" id="IPR036236">
    <property type="entry name" value="Znf_C2H2_sf"/>
</dbReference>